<keyword evidence="2" id="KW-0812">Transmembrane</keyword>
<name>A0A2T7PBY6_POMCA</name>
<organism evidence="3 4">
    <name type="scientific">Pomacea canaliculata</name>
    <name type="common">Golden apple snail</name>
    <dbReference type="NCBI Taxonomy" id="400727"/>
    <lineage>
        <taxon>Eukaryota</taxon>
        <taxon>Metazoa</taxon>
        <taxon>Spiralia</taxon>
        <taxon>Lophotrochozoa</taxon>
        <taxon>Mollusca</taxon>
        <taxon>Gastropoda</taxon>
        <taxon>Caenogastropoda</taxon>
        <taxon>Architaenioglossa</taxon>
        <taxon>Ampullarioidea</taxon>
        <taxon>Ampullariidae</taxon>
        <taxon>Pomacea</taxon>
    </lineage>
</organism>
<keyword evidence="2" id="KW-1133">Transmembrane helix</keyword>
<feature type="transmembrane region" description="Helical" evidence="2">
    <location>
        <begin position="276"/>
        <end position="303"/>
    </location>
</feature>
<gene>
    <name evidence="3" type="ORF">C0Q70_10204</name>
</gene>
<evidence type="ECO:0000313" key="4">
    <source>
        <dbReference type="Proteomes" id="UP000245119"/>
    </source>
</evidence>
<dbReference type="OrthoDB" id="6110088at2759"/>
<keyword evidence="2" id="KW-0472">Membrane</keyword>
<feature type="compositionally biased region" description="Low complexity" evidence="1">
    <location>
        <begin position="401"/>
        <end position="410"/>
    </location>
</feature>
<feature type="region of interest" description="Disordered" evidence="1">
    <location>
        <begin position="450"/>
        <end position="540"/>
    </location>
</feature>
<evidence type="ECO:0008006" key="5">
    <source>
        <dbReference type="Google" id="ProtNLM"/>
    </source>
</evidence>
<feature type="compositionally biased region" description="Basic and acidic residues" evidence="1">
    <location>
        <begin position="463"/>
        <end position="477"/>
    </location>
</feature>
<reference evidence="3 4" key="1">
    <citation type="submission" date="2018-04" db="EMBL/GenBank/DDBJ databases">
        <title>The genome of golden apple snail Pomacea canaliculata provides insight into stress tolerance and invasive adaptation.</title>
        <authorList>
            <person name="Liu C."/>
            <person name="Liu B."/>
            <person name="Ren Y."/>
            <person name="Zhang Y."/>
            <person name="Wang H."/>
            <person name="Li S."/>
            <person name="Jiang F."/>
            <person name="Yin L."/>
            <person name="Zhang G."/>
            <person name="Qian W."/>
            <person name="Fan W."/>
        </authorList>
    </citation>
    <scope>NUCLEOTIDE SEQUENCE [LARGE SCALE GENOMIC DNA]</scope>
    <source>
        <strain evidence="3">SZHN2017</strain>
        <tissue evidence="3">Muscle</tissue>
    </source>
</reference>
<feature type="region of interest" description="Disordered" evidence="1">
    <location>
        <begin position="357"/>
        <end position="411"/>
    </location>
</feature>
<sequence length="540" mass="58379">MNNDFLETSTQASGARGLGSTVAIVSVIRKFSERSPLHIPVTLVPAGTVSRPRWSCMKFTQPRLAANVLPSPLTTPDKGQRASRIEENSCTQSVVRVKGHQGFIQSPGYPAAVTTRRCQWNITPDTTRSAVHVFLHDLSATQRVPEPCDSGLRISAYSCDTRTQYNKLLCADEGSRQATEDVSSLLVSCGPVDIQLHSGRQQLRFWVSFKVTDNQVPEATSSVLWEAGLVVLCGDKASAGRVVPSHPEMNATVNSTATSASGVSTAGGEGDRDRTLLYVLIVLVVLFGVFTIILSGILIAVCIRRRRPRLIEHVYAVPTSCEGNSLLGEGMYRRTPSVVQVPPRPRLHEHYSDVADAVKNSPPRDVMPASPGYAEVEPRDADVNPSSSGRPRFQFRVRQRSTTPSTSSTTYEEVNPCVIATTVANNSSSGGSPSVNTKTEVTAAKRTAQAYVNAPDSADDSEEKVGGKDSNMNDKGKSKAVVTRLTTNAGPHTGLKGHNRPNQRLYPLQEGRVASLISSLNRNKDQSTKDSTKGEQKETL</sequence>
<keyword evidence="4" id="KW-1185">Reference proteome</keyword>
<dbReference type="AlphaFoldDB" id="A0A2T7PBY6"/>
<dbReference type="EMBL" id="PZQS01000005">
    <property type="protein sequence ID" value="PVD30929.1"/>
    <property type="molecule type" value="Genomic_DNA"/>
</dbReference>
<comment type="caution">
    <text evidence="3">The sequence shown here is derived from an EMBL/GenBank/DDBJ whole genome shotgun (WGS) entry which is preliminary data.</text>
</comment>
<accession>A0A2T7PBY6</accession>
<feature type="compositionally biased region" description="Basic and acidic residues" evidence="1">
    <location>
        <begin position="522"/>
        <end position="540"/>
    </location>
</feature>
<proteinExistence type="predicted"/>
<dbReference type="Proteomes" id="UP000245119">
    <property type="component" value="Linkage Group LG5"/>
</dbReference>
<evidence type="ECO:0000256" key="2">
    <source>
        <dbReference type="SAM" id="Phobius"/>
    </source>
</evidence>
<protein>
    <recommendedName>
        <fullName evidence="5">CUB domain-containing protein</fullName>
    </recommendedName>
</protein>
<evidence type="ECO:0000313" key="3">
    <source>
        <dbReference type="EMBL" id="PVD30929.1"/>
    </source>
</evidence>
<evidence type="ECO:0000256" key="1">
    <source>
        <dbReference type="SAM" id="MobiDB-lite"/>
    </source>
</evidence>